<dbReference type="PANTHER" id="PTHR15239">
    <property type="entry name" value="NUCLEAR EXPORT MEDIATOR FACTOR NEMF"/>
    <property type="match status" value="1"/>
</dbReference>
<dbReference type="GO" id="GO:0043023">
    <property type="term" value="F:ribosomal large subunit binding"/>
    <property type="evidence" value="ECO:0007669"/>
    <property type="project" value="UniProtKB-UniRule"/>
</dbReference>
<evidence type="ECO:0000256" key="5">
    <source>
        <dbReference type="HAMAP-Rule" id="MF_00844"/>
    </source>
</evidence>
<dbReference type="SUPFAM" id="SSF46946">
    <property type="entry name" value="S13-like H2TH domain"/>
    <property type="match status" value="1"/>
</dbReference>
<evidence type="ECO:0000313" key="7">
    <source>
        <dbReference type="EMBL" id="SMB94539.1"/>
    </source>
</evidence>
<dbReference type="EMBL" id="LT838272">
    <property type="protein sequence ID" value="SMB94539.1"/>
    <property type="molecule type" value="Genomic_DNA"/>
</dbReference>
<dbReference type="Gene3D" id="2.30.310.10">
    <property type="entry name" value="ibrinogen binding protein from staphylococcus aureus domain"/>
    <property type="match status" value="1"/>
</dbReference>
<accession>A0A1W1VME1</accession>
<dbReference type="InterPro" id="IPR051608">
    <property type="entry name" value="RQC_Subunit_NEMF"/>
</dbReference>
<dbReference type="Proteomes" id="UP000192569">
    <property type="component" value="Chromosome I"/>
</dbReference>
<dbReference type="Pfam" id="PF05833">
    <property type="entry name" value="NFACT_N"/>
    <property type="match status" value="1"/>
</dbReference>
<dbReference type="AlphaFoldDB" id="A0A1W1VME1"/>
<dbReference type="InterPro" id="IPR008532">
    <property type="entry name" value="NFACT_RNA-bd"/>
</dbReference>
<evidence type="ECO:0000256" key="1">
    <source>
        <dbReference type="ARBA" id="ARBA00022555"/>
    </source>
</evidence>
<comment type="similarity">
    <text evidence="5">Belongs to the NEMF family.</text>
</comment>
<dbReference type="OrthoDB" id="9766163at2"/>
<dbReference type="GO" id="GO:0000049">
    <property type="term" value="F:tRNA binding"/>
    <property type="evidence" value="ECO:0007669"/>
    <property type="project" value="UniProtKB-UniRule"/>
</dbReference>
<dbReference type="GO" id="GO:0019843">
    <property type="term" value="F:rRNA binding"/>
    <property type="evidence" value="ECO:0007669"/>
    <property type="project" value="UniProtKB-UniRule"/>
</dbReference>
<dbReference type="InterPro" id="IPR010979">
    <property type="entry name" value="Ribosomal_uS13-like_H2TH"/>
</dbReference>
<dbReference type="GO" id="GO:1990112">
    <property type="term" value="C:RQC complex"/>
    <property type="evidence" value="ECO:0007669"/>
    <property type="project" value="TreeGrafter"/>
</dbReference>
<feature type="coiled-coil region" evidence="5">
    <location>
        <begin position="387"/>
        <end position="428"/>
    </location>
</feature>
<keyword evidence="2 5" id="KW-0699">rRNA-binding</keyword>
<reference evidence="7 8" key="1">
    <citation type="submission" date="2017-04" db="EMBL/GenBank/DDBJ databases">
        <authorList>
            <person name="Afonso C.L."/>
            <person name="Miller P.J."/>
            <person name="Scott M.A."/>
            <person name="Spackman E."/>
            <person name="Goraichik I."/>
            <person name="Dimitrov K.M."/>
            <person name="Suarez D.L."/>
            <person name="Swayne D.E."/>
        </authorList>
    </citation>
    <scope>NUCLEOTIDE SEQUENCE [LARGE SCALE GENOMIC DNA]</scope>
    <source>
        <strain evidence="7 8">ToBE</strain>
    </source>
</reference>
<evidence type="ECO:0000313" key="8">
    <source>
        <dbReference type="Proteomes" id="UP000192569"/>
    </source>
</evidence>
<dbReference type="STRING" id="698762.SAMN00808754_1058"/>
<organism evidence="7 8">
    <name type="scientific">Thermanaeromonas toyohensis ToBE</name>
    <dbReference type="NCBI Taxonomy" id="698762"/>
    <lineage>
        <taxon>Bacteria</taxon>
        <taxon>Bacillati</taxon>
        <taxon>Bacillota</taxon>
        <taxon>Clostridia</taxon>
        <taxon>Neomoorellales</taxon>
        <taxon>Neomoorellaceae</taxon>
        <taxon>Thermanaeromonas</taxon>
    </lineage>
</organism>
<keyword evidence="3 5" id="KW-0694">RNA-binding</keyword>
<protein>
    <recommendedName>
        <fullName evidence="5">Rqc2 homolog RqcH</fullName>
        <shortName evidence="5">RqcH</shortName>
    </recommendedName>
</protein>
<feature type="domain" description="NFACT RNA-binding" evidence="6">
    <location>
        <begin position="470"/>
        <end position="560"/>
    </location>
</feature>
<dbReference type="InterPro" id="IPR043682">
    <property type="entry name" value="RqcH_bacterial"/>
</dbReference>
<dbReference type="GO" id="GO:0072344">
    <property type="term" value="P:rescue of stalled ribosome"/>
    <property type="evidence" value="ECO:0007669"/>
    <property type="project" value="UniProtKB-UniRule"/>
</dbReference>
<dbReference type="FunFam" id="2.30.310.10:FF:000004">
    <property type="entry name" value="Fibronectin-binding protein A"/>
    <property type="match status" value="1"/>
</dbReference>
<evidence type="ECO:0000256" key="2">
    <source>
        <dbReference type="ARBA" id="ARBA00022730"/>
    </source>
</evidence>
<dbReference type="PANTHER" id="PTHR15239:SF6">
    <property type="entry name" value="RIBOSOME QUALITY CONTROL COMPLEX SUBUNIT NEMF"/>
    <property type="match status" value="1"/>
</dbReference>
<name>A0A1W1VME1_9FIRM</name>
<keyword evidence="1 5" id="KW-0820">tRNA-binding</keyword>
<dbReference type="HAMAP" id="MF_00844_B">
    <property type="entry name" value="RqcH_B"/>
    <property type="match status" value="1"/>
</dbReference>
<evidence type="ECO:0000256" key="3">
    <source>
        <dbReference type="ARBA" id="ARBA00022884"/>
    </source>
</evidence>
<sequence length="602" mass="67856">MAFDGLFLSAIKEELSYWLGSRVDRIYQPDKDTVILHLRKAREIKKLLISAHAEYCRIHFTEVHFLNPLEPPLFCMVLRKHLHGATLAGVEQPGLERVLKLLFHASDELGRPMERHLVAEIMGKHSNLLLLDPAGPTIIDALRRYTHTVSRYREVLPGKEYVPPPHQDKKDPRGLGEKIAQVIWQEPLDKPLKEALVERLDGIGPLTAGEILFRAGLPADITPQDCGEYEAARLHQALEEVLALSLPPSWEPTVVKDPHKGVLAFAAFDLKQFTGLPRERFSTPSQACETFYEEKRARNSVISEKRSLTHLVERELKRCLKKEALQAETVASAAEASRFRVYGELIMANIYRLEKGQRYFTVENFYEPGSPEITIELDPALTPAENAARYFQRYQKAKNAAQKASEQLKETREEIAYLNSIIQALEMADSLEDLKEIREELIRAGYLEATHQKKKGAQAPPQKAFKPLEVISSDGFTILIGKNNRQNDFLTLKVAHDEDIWLHAKDVPGAHVIIRTQGKEVSPRTLEEAAGLAAYFSRSRQAGRVAVDYTLAKNVRKPPGARPGMVLYNNYRTIYIEPISPNMLVTAATGSGEESTGRPTTR</sequence>
<dbReference type="Gene3D" id="1.10.8.50">
    <property type="match status" value="1"/>
</dbReference>
<comment type="subunit">
    <text evidence="5">Associates with stalled 50S ribosomal subunits. Binds to RqcP.</text>
</comment>
<keyword evidence="4 5" id="KW-0648">Protein biosynthesis</keyword>
<keyword evidence="8" id="KW-1185">Reference proteome</keyword>
<keyword evidence="5" id="KW-0175">Coiled coil</keyword>
<evidence type="ECO:0000259" key="6">
    <source>
        <dbReference type="Pfam" id="PF05670"/>
    </source>
</evidence>
<dbReference type="Pfam" id="PF05670">
    <property type="entry name" value="NFACT-R_1"/>
    <property type="match status" value="1"/>
</dbReference>
<gene>
    <name evidence="5" type="primary">rqcH</name>
    <name evidence="7" type="ORF">SAMN00808754_1058</name>
</gene>
<comment type="function">
    <text evidence="5">Key component of the ribosome quality control system (RQC), a ribosome-associated complex that mediates the extraction of incompletely synthesized nascent chains from stalled ribosomes and their subsequent degradation. RqcH recruits Ala-charged tRNA, and with RqcP directs the elongation of stalled nascent chains on 50S ribosomal subunits, leading to non-templated C-terminal alanine extensions (Ala tail). The Ala tail promotes nascent chain degradation. May add between 1 and at least 8 Ala residues. Binds to stalled 50S ribosomal subunits.</text>
</comment>
<evidence type="ECO:0000256" key="4">
    <source>
        <dbReference type="ARBA" id="ARBA00022917"/>
    </source>
</evidence>
<proteinExistence type="inferred from homology"/>